<evidence type="ECO:0000313" key="2">
    <source>
        <dbReference type="EMBL" id="KAL3267432.1"/>
    </source>
</evidence>
<organism evidence="2 3">
    <name type="scientific">Cryptolaemus montrouzieri</name>
    <dbReference type="NCBI Taxonomy" id="559131"/>
    <lineage>
        <taxon>Eukaryota</taxon>
        <taxon>Metazoa</taxon>
        <taxon>Ecdysozoa</taxon>
        <taxon>Arthropoda</taxon>
        <taxon>Hexapoda</taxon>
        <taxon>Insecta</taxon>
        <taxon>Pterygota</taxon>
        <taxon>Neoptera</taxon>
        <taxon>Endopterygota</taxon>
        <taxon>Coleoptera</taxon>
        <taxon>Polyphaga</taxon>
        <taxon>Cucujiformia</taxon>
        <taxon>Coccinelloidea</taxon>
        <taxon>Coccinellidae</taxon>
        <taxon>Scymninae</taxon>
        <taxon>Scymnini</taxon>
        <taxon>Cryptolaemus</taxon>
    </lineage>
</organism>
<dbReference type="AlphaFoldDB" id="A0ABD2MMC0"/>
<protein>
    <submittedName>
        <fullName evidence="2">Uncharacterized protein</fullName>
    </submittedName>
</protein>
<dbReference type="EMBL" id="JABFTP020000001">
    <property type="protein sequence ID" value="KAL3267432.1"/>
    <property type="molecule type" value="Genomic_DNA"/>
</dbReference>
<accession>A0ABD2MMC0</accession>
<reference evidence="2 3" key="1">
    <citation type="journal article" date="2021" name="BMC Biol.">
        <title>Horizontally acquired antibacterial genes associated with adaptive radiation of ladybird beetles.</title>
        <authorList>
            <person name="Li H.S."/>
            <person name="Tang X.F."/>
            <person name="Huang Y.H."/>
            <person name="Xu Z.Y."/>
            <person name="Chen M.L."/>
            <person name="Du X.Y."/>
            <person name="Qiu B.Y."/>
            <person name="Chen P.T."/>
            <person name="Zhang W."/>
            <person name="Slipinski A."/>
            <person name="Escalona H.E."/>
            <person name="Waterhouse R.M."/>
            <person name="Zwick A."/>
            <person name="Pang H."/>
        </authorList>
    </citation>
    <scope>NUCLEOTIDE SEQUENCE [LARGE SCALE GENOMIC DNA]</scope>
    <source>
        <strain evidence="2">SYSU2018</strain>
    </source>
</reference>
<feature type="signal peptide" evidence="1">
    <location>
        <begin position="1"/>
        <end position="22"/>
    </location>
</feature>
<evidence type="ECO:0000313" key="3">
    <source>
        <dbReference type="Proteomes" id="UP001516400"/>
    </source>
</evidence>
<comment type="caution">
    <text evidence="2">The sequence shown here is derived from an EMBL/GenBank/DDBJ whole genome shotgun (WGS) entry which is preliminary data.</text>
</comment>
<keyword evidence="1" id="KW-0732">Signal</keyword>
<evidence type="ECO:0000256" key="1">
    <source>
        <dbReference type="SAM" id="SignalP"/>
    </source>
</evidence>
<gene>
    <name evidence="2" type="ORF">HHI36_011559</name>
</gene>
<dbReference type="Proteomes" id="UP001516400">
    <property type="component" value="Unassembled WGS sequence"/>
</dbReference>
<keyword evidence="3" id="KW-1185">Reference proteome</keyword>
<name>A0ABD2MMC0_9CUCU</name>
<feature type="chain" id="PRO_5044766275" evidence="1">
    <location>
        <begin position="23"/>
        <end position="185"/>
    </location>
</feature>
<proteinExistence type="predicted"/>
<sequence>MKIMISFYVFVNFLVSSHTISAHGLPIVNTTFGKMTFGFESNTTIENIITESTTISRKRAEDFPSSLISTTTSTSITNLSTLENKKSYFQSTSTYRSTTLSNPFGATTQTFLNSTIPNNLYNISDNSNKSTPTTTVKPKYVYQTFKPVQLDSSKLKQGKHVLNVKVNCNEGEVFVREFGMCAEEY</sequence>